<evidence type="ECO:0000313" key="3">
    <source>
        <dbReference type="Proteomes" id="UP000276133"/>
    </source>
</evidence>
<sequence>MQKKSFKRIIFKDRSFFYSKKKSNILIICYFSLIEKQSLLEVHFFKSLLIETINIIDLKNERKISSLKLVLKNTWTFISLVYNYYFTDLLRNIFPFKNFEINFSLMVFYRQARLKRKIRVSEGRLKISDLENKIFLAVSRSNFEIYFFPNSFFLLVGLLWTELLAKTNKKDKIFILFCIARLKIKTCVSKVLVGLLKTGSLPCYKRNSVFYRQSHYLVTALSPSVDSKYSINKIKIWVKNSATKNFIYLAFLMMFGLRGEELGDWAGLLLPAEPLLVEQIVELTKDELVISRIELGII</sequence>
<organism evidence="2 3">
    <name type="scientific">Brachionus plicatilis</name>
    <name type="common">Marine rotifer</name>
    <name type="synonym">Brachionus muelleri</name>
    <dbReference type="NCBI Taxonomy" id="10195"/>
    <lineage>
        <taxon>Eukaryota</taxon>
        <taxon>Metazoa</taxon>
        <taxon>Spiralia</taxon>
        <taxon>Gnathifera</taxon>
        <taxon>Rotifera</taxon>
        <taxon>Eurotatoria</taxon>
        <taxon>Monogononta</taxon>
        <taxon>Pseudotrocha</taxon>
        <taxon>Ploima</taxon>
        <taxon>Brachionidae</taxon>
        <taxon>Brachionus</taxon>
    </lineage>
</organism>
<keyword evidence="1" id="KW-0472">Membrane</keyword>
<accession>A0A3M7RJK9</accession>
<name>A0A3M7RJK9_BRAPC</name>
<dbReference type="EMBL" id="REGN01003226">
    <property type="protein sequence ID" value="RNA23742.1"/>
    <property type="molecule type" value="Genomic_DNA"/>
</dbReference>
<feature type="transmembrane region" description="Helical" evidence="1">
    <location>
        <begin position="145"/>
        <end position="165"/>
    </location>
</feature>
<evidence type="ECO:0000256" key="1">
    <source>
        <dbReference type="SAM" id="Phobius"/>
    </source>
</evidence>
<comment type="caution">
    <text evidence="2">The sequence shown here is derived from an EMBL/GenBank/DDBJ whole genome shotgun (WGS) entry which is preliminary data.</text>
</comment>
<evidence type="ECO:0000313" key="2">
    <source>
        <dbReference type="EMBL" id="RNA23742.1"/>
    </source>
</evidence>
<reference evidence="2 3" key="1">
    <citation type="journal article" date="2018" name="Sci. Rep.">
        <title>Genomic signatures of local adaptation to the degree of environmental predictability in rotifers.</title>
        <authorList>
            <person name="Franch-Gras L."/>
            <person name="Hahn C."/>
            <person name="Garcia-Roger E.M."/>
            <person name="Carmona M.J."/>
            <person name="Serra M."/>
            <person name="Gomez A."/>
        </authorList>
    </citation>
    <scope>NUCLEOTIDE SEQUENCE [LARGE SCALE GENOMIC DNA]</scope>
    <source>
        <strain evidence="2">HYR1</strain>
    </source>
</reference>
<gene>
    <name evidence="2" type="ORF">BpHYR1_043933</name>
</gene>
<feature type="transmembrane region" description="Helical" evidence="1">
    <location>
        <begin position="69"/>
        <end position="86"/>
    </location>
</feature>
<proteinExistence type="predicted"/>
<protein>
    <submittedName>
        <fullName evidence="2">Uncharacterized protein</fullName>
    </submittedName>
</protein>
<keyword evidence="1" id="KW-1133">Transmembrane helix</keyword>
<dbReference type="AlphaFoldDB" id="A0A3M7RJK9"/>
<keyword evidence="3" id="KW-1185">Reference proteome</keyword>
<keyword evidence="1" id="KW-0812">Transmembrane</keyword>
<dbReference type="Proteomes" id="UP000276133">
    <property type="component" value="Unassembled WGS sequence"/>
</dbReference>